<dbReference type="PANTHER" id="PTHR37419">
    <property type="entry name" value="SERINE/THREONINE-PROTEIN KINASE TOXIN HIPA"/>
    <property type="match status" value="1"/>
</dbReference>
<keyword evidence="2" id="KW-0808">Transferase</keyword>
<dbReference type="InterPro" id="IPR012893">
    <property type="entry name" value="HipA-like_C"/>
</dbReference>
<evidence type="ECO:0000313" key="6">
    <source>
        <dbReference type="EMBL" id="MEK8088676.1"/>
    </source>
</evidence>
<dbReference type="InterPro" id="IPR052028">
    <property type="entry name" value="HipA_Ser/Thr_kinase"/>
</dbReference>
<organism evidence="6 7">
    <name type="scientific">Thermithiobacillus plumbiphilus</name>
    <dbReference type="NCBI Taxonomy" id="1729899"/>
    <lineage>
        <taxon>Bacteria</taxon>
        <taxon>Pseudomonadati</taxon>
        <taxon>Pseudomonadota</taxon>
        <taxon>Acidithiobacillia</taxon>
        <taxon>Acidithiobacillales</taxon>
        <taxon>Thermithiobacillaceae</taxon>
        <taxon>Thermithiobacillus</taxon>
    </lineage>
</organism>
<comment type="caution">
    <text evidence="6">The sequence shown here is derived from an EMBL/GenBank/DDBJ whole genome shotgun (WGS) entry which is preliminary data.</text>
</comment>
<keyword evidence="7" id="KW-1185">Reference proteome</keyword>
<dbReference type="EMBL" id="JBBPCO010000002">
    <property type="protein sequence ID" value="MEK8088676.1"/>
    <property type="molecule type" value="Genomic_DNA"/>
</dbReference>
<accession>A0ABU9D5T2</accession>
<dbReference type="Proteomes" id="UP001446205">
    <property type="component" value="Unassembled WGS sequence"/>
</dbReference>
<protein>
    <submittedName>
        <fullName evidence="6">Type II toxin-antitoxin system HipA family toxin</fullName>
    </submittedName>
</protein>
<dbReference type="NCBIfam" id="TIGR03071">
    <property type="entry name" value="couple_hipA"/>
    <property type="match status" value="1"/>
</dbReference>
<comment type="similarity">
    <text evidence="1">Belongs to the HipA Ser/Thr kinase family.</text>
</comment>
<dbReference type="PANTHER" id="PTHR37419:SF1">
    <property type="entry name" value="SERINE_THREONINE-PROTEIN KINASE TOXIN HIPA"/>
    <property type="match status" value="1"/>
</dbReference>
<evidence type="ECO:0000256" key="3">
    <source>
        <dbReference type="ARBA" id="ARBA00022777"/>
    </source>
</evidence>
<name>A0ABU9D5T2_9PROT</name>
<dbReference type="CDD" id="cd17808">
    <property type="entry name" value="HipA_Ec_like"/>
    <property type="match status" value="1"/>
</dbReference>
<dbReference type="Pfam" id="PF13657">
    <property type="entry name" value="Couple_hipA"/>
    <property type="match status" value="1"/>
</dbReference>
<dbReference type="RefSeq" id="WP_341369742.1">
    <property type="nucleotide sequence ID" value="NZ_JBBPCO010000002.1"/>
</dbReference>
<dbReference type="InterPro" id="IPR017508">
    <property type="entry name" value="HipA_N1"/>
</dbReference>
<evidence type="ECO:0000256" key="2">
    <source>
        <dbReference type="ARBA" id="ARBA00022679"/>
    </source>
</evidence>
<keyword evidence="3" id="KW-0418">Kinase</keyword>
<gene>
    <name evidence="6" type="ORF">WOB96_02750</name>
</gene>
<reference evidence="6 7" key="1">
    <citation type="submission" date="2024-04" db="EMBL/GenBank/DDBJ databases">
        <authorList>
            <person name="Abashina T."/>
            <person name="Shaikin A."/>
        </authorList>
    </citation>
    <scope>NUCLEOTIDE SEQUENCE [LARGE SCALE GENOMIC DNA]</scope>
    <source>
        <strain evidence="6 7">AAFK</strain>
    </source>
</reference>
<evidence type="ECO:0000259" key="5">
    <source>
        <dbReference type="Pfam" id="PF13657"/>
    </source>
</evidence>
<evidence type="ECO:0000313" key="7">
    <source>
        <dbReference type="Proteomes" id="UP001446205"/>
    </source>
</evidence>
<proteinExistence type="inferred from homology"/>
<feature type="domain" description="HipA-like C-terminal" evidence="4">
    <location>
        <begin position="158"/>
        <end position="407"/>
    </location>
</feature>
<dbReference type="Pfam" id="PF07804">
    <property type="entry name" value="HipA_C"/>
    <property type="match status" value="1"/>
</dbReference>
<evidence type="ECO:0000259" key="4">
    <source>
        <dbReference type="Pfam" id="PF07804"/>
    </source>
</evidence>
<sequence length="445" mass="49393">MGRQAKTRTLSVWMNGARVGSWTLKANGGQEFAYAASWLDSSAARPISLSMPLRPASQPYKDHPVAAYFDNLLPDNRDIRERIQRRFRVRSLAPFDLLAEVGRDCVGALQLLGPEDEPAPVRQIHGQPLAPDEIARILNGTLGGGPLAGLEEAKEFRISLAGAQEKTALLLLDGQWQIPLGTTPTTHILKLPIGMGHRGIDLSQSVENEWLCARILRAYGVEVAHCWMEHFGEHKVLVVERFDRKPAADGTWLVRLPQEDLCQATGTPGGLKYENDGGPGIQNIMELLLGSSRAETDRQDFFRTQILFWMLCAIDGHAKNFSLFLQRGGNFRLTPRYDVISAYPVLGASASRLSPHDVKMAMAVIGKNRHYHWHAIQYRHWLRTAKRCGLQDAAPKIIDALIEQTPTVLTTVQDQLPADFPAELADSILGGLTLAAKRLDRQRLS</sequence>
<evidence type="ECO:0000256" key="1">
    <source>
        <dbReference type="ARBA" id="ARBA00010164"/>
    </source>
</evidence>
<feature type="domain" description="HipA N-terminal subdomain 1" evidence="5">
    <location>
        <begin position="10"/>
        <end position="111"/>
    </location>
</feature>